<name>A0ABS5VYI8_9BACT</name>
<dbReference type="Pfam" id="PF05036">
    <property type="entry name" value="SPOR"/>
    <property type="match status" value="1"/>
</dbReference>
<keyword evidence="4" id="KW-1185">Reference proteome</keyword>
<sequence>MNVSRFCLLISCLVIAACSSKVTPTADSGKSVPEKSKYSEDLSVLRPKIQNTDTVKTTTASAEGSNKPAKYVEPRYTVNSTLDAVLDTISSKNKANGFVDGFTIQVYSGIKREEALNVKKQLSASLPGLNSEVQYVQPNFRVRAGKYYDRIEAQKDFIAIKRFFPNAIVLPERIEIK</sequence>
<accession>A0ABS5VYI8</accession>
<feature type="chain" id="PRO_5046898209" evidence="1">
    <location>
        <begin position="17"/>
        <end position="177"/>
    </location>
</feature>
<evidence type="ECO:0000313" key="3">
    <source>
        <dbReference type="EMBL" id="MBT1706301.1"/>
    </source>
</evidence>
<dbReference type="SUPFAM" id="SSF110997">
    <property type="entry name" value="Sporulation related repeat"/>
    <property type="match status" value="1"/>
</dbReference>
<comment type="caution">
    <text evidence="3">The sequence shown here is derived from an EMBL/GenBank/DDBJ whole genome shotgun (WGS) entry which is preliminary data.</text>
</comment>
<protein>
    <submittedName>
        <fullName evidence="3">SPOR domain-containing protein</fullName>
    </submittedName>
</protein>
<dbReference type="EMBL" id="JAHESD010000097">
    <property type="protein sequence ID" value="MBT1706301.1"/>
    <property type="molecule type" value="Genomic_DNA"/>
</dbReference>
<organism evidence="3 4">
    <name type="scientific">Chryseosolibacter indicus</name>
    <dbReference type="NCBI Taxonomy" id="2782351"/>
    <lineage>
        <taxon>Bacteria</taxon>
        <taxon>Pseudomonadati</taxon>
        <taxon>Bacteroidota</taxon>
        <taxon>Cytophagia</taxon>
        <taxon>Cytophagales</taxon>
        <taxon>Chryseotaleaceae</taxon>
        <taxon>Chryseosolibacter</taxon>
    </lineage>
</organism>
<feature type="domain" description="SPOR" evidence="2">
    <location>
        <begin position="96"/>
        <end position="176"/>
    </location>
</feature>
<dbReference type="InterPro" id="IPR036680">
    <property type="entry name" value="SPOR-like_sf"/>
</dbReference>
<dbReference type="Gene3D" id="3.30.70.1070">
    <property type="entry name" value="Sporulation related repeat"/>
    <property type="match status" value="1"/>
</dbReference>
<keyword evidence="1" id="KW-0732">Signal</keyword>
<evidence type="ECO:0000313" key="4">
    <source>
        <dbReference type="Proteomes" id="UP000772618"/>
    </source>
</evidence>
<dbReference type="Proteomes" id="UP000772618">
    <property type="component" value="Unassembled WGS sequence"/>
</dbReference>
<dbReference type="InterPro" id="IPR007730">
    <property type="entry name" value="SPOR-like_dom"/>
</dbReference>
<dbReference type="PROSITE" id="PS51724">
    <property type="entry name" value="SPOR"/>
    <property type="match status" value="1"/>
</dbReference>
<reference evidence="3 4" key="1">
    <citation type="submission" date="2021-05" db="EMBL/GenBank/DDBJ databases">
        <title>A Polyphasic approach of four new species of the genus Ohtaekwangia: Ohtaekwangia histidinii sp. nov., Ohtaekwangia cretensis sp. nov., Ohtaekwangia indiensis sp. nov., Ohtaekwangia reichenbachii sp. nov. from diverse environment.</title>
        <authorList>
            <person name="Octaviana S."/>
        </authorList>
    </citation>
    <scope>NUCLEOTIDE SEQUENCE [LARGE SCALE GENOMIC DNA]</scope>
    <source>
        <strain evidence="3 4">PWU20</strain>
    </source>
</reference>
<gene>
    <name evidence="3" type="ORF">KK060_23680</name>
</gene>
<evidence type="ECO:0000256" key="1">
    <source>
        <dbReference type="SAM" id="SignalP"/>
    </source>
</evidence>
<feature type="signal peptide" evidence="1">
    <location>
        <begin position="1"/>
        <end position="16"/>
    </location>
</feature>
<dbReference type="PROSITE" id="PS51257">
    <property type="entry name" value="PROKAR_LIPOPROTEIN"/>
    <property type="match status" value="1"/>
</dbReference>
<proteinExistence type="predicted"/>
<evidence type="ECO:0000259" key="2">
    <source>
        <dbReference type="PROSITE" id="PS51724"/>
    </source>
</evidence>